<dbReference type="KEGG" id="lha:LHA_1691"/>
<evidence type="ECO:0008006" key="3">
    <source>
        <dbReference type="Google" id="ProtNLM"/>
    </source>
</evidence>
<dbReference type="HOGENOM" id="CLU_2035151_0_0_6"/>
<dbReference type="AlphaFoldDB" id="A0A0A8UTA1"/>
<accession>A0A0A8UTA1</accession>
<keyword evidence="2" id="KW-1185">Reference proteome</keyword>
<dbReference type="EMBL" id="LN681225">
    <property type="protein sequence ID" value="CEK10731.1"/>
    <property type="molecule type" value="Genomic_DNA"/>
</dbReference>
<reference evidence="2" key="1">
    <citation type="submission" date="2014-09" db="EMBL/GenBank/DDBJ databases">
        <authorList>
            <person name="Gomez-Valero L."/>
        </authorList>
    </citation>
    <scope>NUCLEOTIDE SEQUENCE [LARGE SCALE GENOMIC DNA]</scope>
    <source>
        <strain evidence="2">ATCC35250</strain>
    </source>
</reference>
<dbReference type="RefSeq" id="WP_045106057.1">
    <property type="nucleotide sequence ID" value="NZ_LN681225.1"/>
</dbReference>
<organism evidence="1 2">
    <name type="scientific">Legionella hackeliae</name>
    <dbReference type="NCBI Taxonomy" id="449"/>
    <lineage>
        <taxon>Bacteria</taxon>
        <taxon>Pseudomonadati</taxon>
        <taxon>Pseudomonadota</taxon>
        <taxon>Gammaproteobacteria</taxon>
        <taxon>Legionellales</taxon>
        <taxon>Legionellaceae</taxon>
        <taxon>Legionella</taxon>
    </lineage>
</organism>
<gene>
    <name evidence="1" type="ORF">LHA_1691</name>
</gene>
<protein>
    <recommendedName>
        <fullName evidence="3">DUF4105 domain-containing protein</fullName>
    </recommendedName>
</protein>
<dbReference type="PATRIC" id="fig|449.7.peg.1949"/>
<evidence type="ECO:0000313" key="2">
    <source>
        <dbReference type="Proteomes" id="UP000032803"/>
    </source>
</evidence>
<name>A0A0A8UTA1_LEGHA</name>
<evidence type="ECO:0000313" key="1">
    <source>
        <dbReference type="EMBL" id="CEK10731.1"/>
    </source>
</evidence>
<dbReference type="OrthoDB" id="5653453at2"/>
<dbReference type="Proteomes" id="UP000032803">
    <property type="component" value="Chromosome I"/>
</dbReference>
<dbReference type="STRING" id="449.LHA_1691"/>
<sequence>MPYFFLNYGGPGGRWWTQNSSDIAILNKACIDNYGSPTRQLTYKIKGITVTVCTYGIHRALLLHLPDGASHETDALFRQAAKIGTELCGNEYKLLSNNCVSAVAQVLNCLDKNIAANVVLP</sequence>
<proteinExistence type="predicted"/>